<keyword evidence="5 10" id="KW-0145">Chemotaxis</keyword>
<evidence type="ECO:0000256" key="4">
    <source>
        <dbReference type="ARBA" id="ARBA00022475"/>
    </source>
</evidence>
<evidence type="ECO:0000256" key="9">
    <source>
        <dbReference type="ARBA" id="ARBA00023136"/>
    </source>
</evidence>
<evidence type="ECO:0000313" key="12">
    <source>
        <dbReference type="EMBL" id="MBR7783688.1"/>
    </source>
</evidence>
<organism evidence="12 13">
    <name type="scientific">Undibacterium luofuense</name>
    <dbReference type="NCBI Taxonomy" id="2828733"/>
    <lineage>
        <taxon>Bacteria</taxon>
        <taxon>Pseudomonadati</taxon>
        <taxon>Pseudomonadota</taxon>
        <taxon>Betaproteobacteria</taxon>
        <taxon>Burkholderiales</taxon>
        <taxon>Oxalobacteraceae</taxon>
        <taxon>Undibacterium</taxon>
    </lineage>
</organism>
<gene>
    <name evidence="12" type="ORF">KDM89_16200</name>
</gene>
<reference evidence="12" key="1">
    <citation type="submission" date="2021-04" db="EMBL/GenBank/DDBJ databases">
        <title>novel species isolated from subtropical streams in China.</title>
        <authorList>
            <person name="Lu H."/>
        </authorList>
    </citation>
    <scope>NUCLEOTIDE SEQUENCE</scope>
    <source>
        <strain evidence="12">LFS511W</strain>
    </source>
</reference>
<keyword evidence="8 10" id="KW-1133">Transmembrane helix</keyword>
<keyword evidence="12" id="KW-0969">Cilium</keyword>
<dbReference type="EMBL" id="JAGSPN010000014">
    <property type="protein sequence ID" value="MBR7783688.1"/>
    <property type="molecule type" value="Genomic_DNA"/>
</dbReference>
<feature type="region of interest" description="Disordered" evidence="11">
    <location>
        <begin position="1"/>
        <end position="54"/>
    </location>
</feature>
<keyword evidence="7 10" id="KW-0283">Flagellar rotation</keyword>
<evidence type="ECO:0000256" key="10">
    <source>
        <dbReference type="RuleBase" id="RU364125"/>
    </source>
</evidence>
<keyword evidence="10" id="KW-0997">Cell inner membrane</keyword>
<keyword evidence="4" id="KW-1003">Cell membrane</keyword>
<dbReference type="Pfam" id="PF03748">
    <property type="entry name" value="FliL"/>
    <property type="match status" value="1"/>
</dbReference>
<protein>
    <recommendedName>
        <fullName evidence="10">Flagellar protein FliL</fullName>
    </recommendedName>
</protein>
<evidence type="ECO:0000256" key="1">
    <source>
        <dbReference type="ARBA" id="ARBA00002254"/>
    </source>
</evidence>
<dbReference type="RefSeq" id="WP_212688967.1">
    <property type="nucleotide sequence ID" value="NZ_JAGSPN010000014.1"/>
</dbReference>
<keyword evidence="12" id="KW-0282">Flagellum</keyword>
<keyword evidence="9 10" id="KW-0472">Membrane</keyword>
<sequence length="206" mass="22928">MTDKPKRPRLLSSELDFEEITDPSNPGTAKSAPVPDWANDAEDQASSQRPQPALFKSAARYGSDERKSAKEKNSGRDNFTMYAAVIALLGFIVIFGTIVYTKQIKSDELTPSYLTLPQNVVTVDDQTIRMVVTIQVSNADGGWLASHKQALSDLFPIVMTTIDVNDLSTEEGMERAREKLRTELNTRLQTDKIQAVLVDELLTRTH</sequence>
<comment type="similarity">
    <text evidence="3 10">Belongs to the FliL family.</text>
</comment>
<evidence type="ECO:0000313" key="13">
    <source>
        <dbReference type="Proteomes" id="UP000680067"/>
    </source>
</evidence>
<feature type="transmembrane region" description="Helical" evidence="10">
    <location>
        <begin position="79"/>
        <end position="100"/>
    </location>
</feature>
<dbReference type="GO" id="GO:0006935">
    <property type="term" value="P:chemotaxis"/>
    <property type="evidence" value="ECO:0007669"/>
    <property type="project" value="UniProtKB-KW"/>
</dbReference>
<dbReference type="GO" id="GO:0071973">
    <property type="term" value="P:bacterial-type flagellum-dependent cell motility"/>
    <property type="evidence" value="ECO:0007669"/>
    <property type="project" value="InterPro"/>
</dbReference>
<comment type="subcellular location">
    <subcellularLocation>
        <location evidence="10">Cell inner membrane</location>
    </subcellularLocation>
    <subcellularLocation>
        <location evidence="2">Cell membrane</location>
        <topology evidence="2">Single-pass membrane protein</topology>
    </subcellularLocation>
</comment>
<evidence type="ECO:0000256" key="5">
    <source>
        <dbReference type="ARBA" id="ARBA00022500"/>
    </source>
</evidence>
<name>A0A941DMN2_9BURK</name>
<accession>A0A941DMN2</accession>
<comment type="caution">
    <text evidence="12">The sequence shown here is derived from an EMBL/GenBank/DDBJ whole genome shotgun (WGS) entry which is preliminary data.</text>
</comment>
<evidence type="ECO:0000256" key="11">
    <source>
        <dbReference type="SAM" id="MobiDB-lite"/>
    </source>
</evidence>
<dbReference type="AlphaFoldDB" id="A0A941DMN2"/>
<dbReference type="Proteomes" id="UP000680067">
    <property type="component" value="Unassembled WGS sequence"/>
</dbReference>
<keyword evidence="13" id="KW-1185">Reference proteome</keyword>
<evidence type="ECO:0000256" key="7">
    <source>
        <dbReference type="ARBA" id="ARBA00022779"/>
    </source>
</evidence>
<evidence type="ECO:0000256" key="8">
    <source>
        <dbReference type="ARBA" id="ARBA00022989"/>
    </source>
</evidence>
<dbReference type="GO" id="GO:0005886">
    <property type="term" value="C:plasma membrane"/>
    <property type="evidence" value="ECO:0007669"/>
    <property type="project" value="UniProtKB-SubCell"/>
</dbReference>
<comment type="function">
    <text evidence="1 10">Controls the rotational direction of flagella during chemotaxis.</text>
</comment>
<evidence type="ECO:0000256" key="3">
    <source>
        <dbReference type="ARBA" id="ARBA00008281"/>
    </source>
</evidence>
<evidence type="ECO:0000256" key="2">
    <source>
        <dbReference type="ARBA" id="ARBA00004162"/>
    </source>
</evidence>
<dbReference type="InterPro" id="IPR005503">
    <property type="entry name" value="FliL"/>
</dbReference>
<keyword evidence="12" id="KW-0966">Cell projection</keyword>
<dbReference type="GO" id="GO:0009425">
    <property type="term" value="C:bacterial-type flagellum basal body"/>
    <property type="evidence" value="ECO:0007669"/>
    <property type="project" value="InterPro"/>
</dbReference>
<keyword evidence="6 10" id="KW-0812">Transmembrane</keyword>
<proteinExistence type="inferred from homology"/>
<evidence type="ECO:0000256" key="6">
    <source>
        <dbReference type="ARBA" id="ARBA00022692"/>
    </source>
</evidence>